<evidence type="ECO:0000313" key="3">
    <source>
        <dbReference type="Proteomes" id="UP000248783"/>
    </source>
</evidence>
<dbReference type="InterPro" id="IPR000182">
    <property type="entry name" value="GNAT_dom"/>
</dbReference>
<reference evidence="2 3" key="1">
    <citation type="submission" date="2018-06" db="EMBL/GenBank/DDBJ databases">
        <title>Whole genome sequencing of a novel hydrocarbon degrading bacterial strain, PW21 isolated from oil contaminated produced water sample.</title>
        <authorList>
            <person name="Nagkirti P."/>
            <person name="Shaikh A."/>
            <person name="Gowdaman V."/>
            <person name="Engineer A.E."/>
            <person name="Dagar S."/>
            <person name="Dhakephalkar P.K."/>
        </authorList>
    </citation>
    <scope>NUCLEOTIDE SEQUENCE [LARGE SCALE GENOMIC DNA]</scope>
    <source>
        <strain evidence="2 3">PW21</strain>
    </source>
</reference>
<accession>A0A2W5WM99</accession>
<feature type="domain" description="N-acetyltransferase" evidence="1">
    <location>
        <begin position="26"/>
        <end position="183"/>
    </location>
</feature>
<organism evidence="2 3">
    <name type="scientific">Xylanimonas oleitrophica</name>
    <dbReference type="NCBI Taxonomy" id="2607479"/>
    <lineage>
        <taxon>Bacteria</taxon>
        <taxon>Bacillati</taxon>
        <taxon>Actinomycetota</taxon>
        <taxon>Actinomycetes</taxon>
        <taxon>Micrococcales</taxon>
        <taxon>Promicromonosporaceae</taxon>
        <taxon>Xylanimonas</taxon>
    </lineage>
</organism>
<keyword evidence="2" id="KW-0808">Transferase</keyword>
<dbReference type="GO" id="GO:0008999">
    <property type="term" value="F:protein-N-terminal-alanine acetyltransferase activity"/>
    <property type="evidence" value="ECO:0007669"/>
    <property type="project" value="TreeGrafter"/>
</dbReference>
<dbReference type="InterPro" id="IPR051908">
    <property type="entry name" value="Ribosomal_N-acetyltransferase"/>
</dbReference>
<dbReference type="PROSITE" id="PS51186">
    <property type="entry name" value="GNAT"/>
    <property type="match status" value="1"/>
</dbReference>
<keyword evidence="3" id="KW-1185">Reference proteome</keyword>
<dbReference type="GO" id="GO:1990189">
    <property type="term" value="F:protein N-terminal-serine acetyltransferase activity"/>
    <property type="evidence" value="ECO:0007669"/>
    <property type="project" value="TreeGrafter"/>
</dbReference>
<name>A0A2W5WM99_9MICO</name>
<dbReference type="EMBL" id="QKWH01000011">
    <property type="protein sequence ID" value="PZR52320.1"/>
    <property type="molecule type" value="Genomic_DNA"/>
</dbReference>
<comment type="caution">
    <text evidence="2">The sequence shown here is derived from an EMBL/GenBank/DDBJ whole genome shotgun (WGS) entry which is preliminary data.</text>
</comment>
<dbReference type="PANTHER" id="PTHR43441:SF10">
    <property type="entry name" value="ACETYLTRANSFERASE"/>
    <property type="match status" value="1"/>
</dbReference>
<evidence type="ECO:0000313" key="2">
    <source>
        <dbReference type="EMBL" id="PZR52320.1"/>
    </source>
</evidence>
<dbReference type="PANTHER" id="PTHR43441">
    <property type="entry name" value="RIBOSOMAL-PROTEIN-SERINE ACETYLTRANSFERASE"/>
    <property type="match status" value="1"/>
</dbReference>
<gene>
    <name evidence="2" type="ORF">DNL40_12575</name>
</gene>
<dbReference type="AlphaFoldDB" id="A0A2W5WM99"/>
<sequence length="201" mass="21294">MAASPLFDAAEPPVLTGARVEGVGPLTLRPWTPDDAPAVQAAYSDGAIQRWHARRLGTVAEARGLLAQWRARWDSRSGASWAVVSADGTLLARTELNAFDLRDGVAGASYWAVPAARGQGVVPAALRVAVSWAFAAGFHRLELEHSTRNAASCRAAVRAGLDAEGVRRGAVRHDDGWHDMHVHALVNPSGTAESAPQPVWA</sequence>
<dbReference type="SUPFAM" id="SSF55729">
    <property type="entry name" value="Acyl-CoA N-acyltransferases (Nat)"/>
    <property type="match status" value="1"/>
</dbReference>
<dbReference type="InterPro" id="IPR016181">
    <property type="entry name" value="Acyl_CoA_acyltransferase"/>
</dbReference>
<dbReference type="Proteomes" id="UP000248783">
    <property type="component" value="Unassembled WGS sequence"/>
</dbReference>
<dbReference type="GO" id="GO:0005737">
    <property type="term" value="C:cytoplasm"/>
    <property type="evidence" value="ECO:0007669"/>
    <property type="project" value="TreeGrafter"/>
</dbReference>
<protein>
    <submittedName>
        <fullName evidence="2">N-acetyltransferase</fullName>
    </submittedName>
</protein>
<dbReference type="Pfam" id="PF13302">
    <property type="entry name" value="Acetyltransf_3"/>
    <property type="match status" value="1"/>
</dbReference>
<evidence type="ECO:0000259" key="1">
    <source>
        <dbReference type="PROSITE" id="PS51186"/>
    </source>
</evidence>
<dbReference type="Gene3D" id="3.40.630.30">
    <property type="match status" value="1"/>
</dbReference>
<proteinExistence type="predicted"/>